<proteinExistence type="predicted"/>
<name>A0A4C2A966_EUMVA</name>
<dbReference type="AlphaFoldDB" id="A0A4C2A966"/>
<dbReference type="Proteomes" id="UP000299102">
    <property type="component" value="Unassembled WGS sequence"/>
</dbReference>
<accession>A0A4C2A966</accession>
<reference evidence="2 3" key="1">
    <citation type="journal article" date="2019" name="Commun. Biol.">
        <title>The bagworm genome reveals a unique fibroin gene that provides high tensile strength.</title>
        <authorList>
            <person name="Kono N."/>
            <person name="Nakamura H."/>
            <person name="Ohtoshi R."/>
            <person name="Tomita M."/>
            <person name="Numata K."/>
            <person name="Arakawa K."/>
        </authorList>
    </citation>
    <scope>NUCLEOTIDE SEQUENCE [LARGE SCALE GENOMIC DNA]</scope>
</reference>
<protein>
    <submittedName>
        <fullName evidence="2">Uncharacterized protein</fullName>
    </submittedName>
</protein>
<evidence type="ECO:0000313" key="2">
    <source>
        <dbReference type="EMBL" id="GBP95734.1"/>
    </source>
</evidence>
<comment type="caution">
    <text evidence="2">The sequence shown here is derived from an EMBL/GenBank/DDBJ whole genome shotgun (WGS) entry which is preliminary data.</text>
</comment>
<evidence type="ECO:0000256" key="1">
    <source>
        <dbReference type="SAM" id="MobiDB-lite"/>
    </source>
</evidence>
<organism evidence="2 3">
    <name type="scientific">Eumeta variegata</name>
    <name type="common">Bagworm moth</name>
    <name type="synonym">Eumeta japonica</name>
    <dbReference type="NCBI Taxonomy" id="151549"/>
    <lineage>
        <taxon>Eukaryota</taxon>
        <taxon>Metazoa</taxon>
        <taxon>Ecdysozoa</taxon>
        <taxon>Arthropoda</taxon>
        <taxon>Hexapoda</taxon>
        <taxon>Insecta</taxon>
        <taxon>Pterygota</taxon>
        <taxon>Neoptera</taxon>
        <taxon>Endopterygota</taxon>
        <taxon>Lepidoptera</taxon>
        <taxon>Glossata</taxon>
        <taxon>Ditrysia</taxon>
        <taxon>Tineoidea</taxon>
        <taxon>Psychidae</taxon>
        <taxon>Oiketicinae</taxon>
        <taxon>Eumeta</taxon>
    </lineage>
</organism>
<sequence>MTTRPTSRLRRRSELRLGPVSEPSPGRDIVAEAITSPALAHVTETHRVTQVGTVTSASGVRRHIGGTVATFPSGSLKEVQPEAGSGGGGAAVGAGSLCRAARDMIDERIGKRLGTPHASL</sequence>
<keyword evidence="3" id="KW-1185">Reference proteome</keyword>
<dbReference type="EMBL" id="BGZK01002672">
    <property type="protein sequence ID" value="GBP95734.1"/>
    <property type="molecule type" value="Genomic_DNA"/>
</dbReference>
<gene>
    <name evidence="2" type="ORF">EVAR_66621_1</name>
</gene>
<feature type="region of interest" description="Disordered" evidence="1">
    <location>
        <begin position="1"/>
        <end position="27"/>
    </location>
</feature>
<evidence type="ECO:0000313" key="3">
    <source>
        <dbReference type="Proteomes" id="UP000299102"/>
    </source>
</evidence>